<evidence type="ECO:0000256" key="2">
    <source>
        <dbReference type="SAM" id="Phobius"/>
    </source>
</evidence>
<dbReference type="RefSeq" id="WP_191809202.1">
    <property type="nucleotide sequence ID" value="NZ_JACSQD010000010.1"/>
</dbReference>
<dbReference type="Proteomes" id="UP000609874">
    <property type="component" value="Unassembled WGS sequence"/>
</dbReference>
<feature type="region of interest" description="Disordered" evidence="1">
    <location>
        <begin position="98"/>
        <end position="120"/>
    </location>
</feature>
<keyword evidence="4" id="KW-1185">Reference proteome</keyword>
<organism evidence="3 4">
    <name type="scientific">Arthrobacter gallicola</name>
    <dbReference type="NCBI Taxonomy" id="2762225"/>
    <lineage>
        <taxon>Bacteria</taxon>
        <taxon>Bacillati</taxon>
        <taxon>Actinomycetota</taxon>
        <taxon>Actinomycetes</taxon>
        <taxon>Micrococcales</taxon>
        <taxon>Micrococcaceae</taxon>
        <taxon>Arthrobacter</taxon>
    </lineage>
</organism>
<comment type="caution">
    <text evidence="3">The sequence shown here is derived from an EMBL/GenBank/DDBJ whole genome shotgun (WGS) entry which is preliminary data.</text>
</comment>
<evidence type="ECO:0000256" key="1">
    <source>
        <dbReference type="SAM" id="MobiDB-lite"/>
    </source>
</evidence>
<proteinExistence type="predicted"/>
<reference evidence="3 4" key="1">
    <citation type="submission" date="2020-08" db="EMBL/GenBank/DDBJ databases">
        <title>A Genomic Blueprint of the Chicken Gut Microbiome.</title>
        <authorList>
            <person name="Gilroy R."/>
            <person name="Ravi A."/>
            <person name="Getino M."/>
            <person name="Pursley I."/>
            <person name="Horton D.L."/>
            <person name="Alikhan N.-F."/>
            <person name="Baker D."/>
            <person name="Gharbi K."/>
            <person name="Hall N."/>
            <person name="Watson M."/>
            <person name="Adriaenssens E.M."/>
            <person name="Foster-Nyarko E."/>
            <person name="Jarju S."/>
            <person name="Secka A."/>
            <person name="Antonio M."/>
            <person name="Oren A."/>
            <person name="Chaudhuri R."/>
            <person name="La Ragione R.M."/>
            <person name="Hildebrand F."/>
            <person name="Pallen M.J."/>
        </authorList>
    </citation>
    <scope>NUCLEOTIDE SEQUENCE [LARGE SCALE GENOMIC DNA]</scope>
    <source>
        <strain evidence="3 4">Sa2CUA1</strain>
    </source>
</reference>
<dbReference type="EMBL" id="JACSQD010000010">
    <property type="protein sequence ID" value="MBD7996922.1"/>
    <property type="molecule type" value="Genomic_DNA"/>
</dbReference>
<name>A0ABR8UWK3_9MICC</name>
<protein>
    <submittedName>
        <fullName evidence="3">Uncharacterized protein</fullName>
    </submittedName>
</protein>
<keyword evidence="2" id="KW-1133">Transmembrane helix</keyword>
<sequence length="263" mass="27061">MMRDEQIDTLLRSLDPADSGASGHTPRSRADLERILAADPAMGEVQNVHPLRRWKVRRGVLIGAAAAVTAGLVALPAISGGDPAYATWTAVPTTLSPAASAKAGDDCRSSEGHSEKDSAERAEVAIAEQRGVWTAVMLTGDDGWSAMCVSDDSMFGGSFGYSGGPGGSPTPEPRDLLPQGIGTGTTQAGNLSMVAGAAGSEVVGVSYLSQTEGEVIGSVAKGQFVLWFPGDELQNYDTDHDGEGVELLVTYADGSSGPVRVGL</sequence>
<evidence type="ECO:0000313" key="4">
    <source>
        <dbReference type="Proteomes" id="UP000609874"/>
    </source>
</evidence>
<feature type="transmembrane region" description="Helical" evidence="2">
    <location>
        <begin position="59"/>
        <end position="78"/>
    </location>
</feature>
<accession>A0ABR8UWK3</accession>
<feature type="region of interest" description="Disordered" evidence="1">
    <location>
        <begin position="1"/>
        <end position="29"/>
    </location>
</feature>
<feature type="compositionally biased region" description="Basic and acidic residues" evidence="1">
    <location>
        <begin position="103"/>
        <end position="120"/>
    </location>
</feature>
<keyword evidence="2" id="KW-0812">Transmembrane</keyword>
<gene>
    <name evidence="3" type="ORF">H9639_16640</name>
</gene>
<evidence type="ECO:0000313" key="3">
    <source>
        <dbReference type="EMBL" id="MBD7996922.1"/>
    </source>
</evidence>
<keyword evidence="2" id="KW-0472">Membrane</keyword>